<dbReference type="Pfam" id="PF18306">
    <property type="entry name" value="LDcluster4"/>
    <property type="match status" value="1"/>
</dbReference>
<accession>A0AAW7XXL7</accession>
<comment type="caution">
    <text evidence="1">The sequence shown here is derived from an EMBL/GenBank/DDBJ whole genome shotgun (WGS) entry which is preliminary data.</text>
</comment>
<dbReference type="GO" id="GO:0005829">
    <property type="term" value="C:cytosol"/>
    <property type="evidence" value="ECO:0007669"/>
    <property type="project" value="TreeGrafter"/>
</dbReference>
<dbReference type="InterPro" id="IPR041164">
    <property type="entry name" value="LDcluster4"/>
</dbReference>
<evidence type="ECO:0000313" key="1">
    <source>
        <dbReference type="EMBL" id="MDO6459032.1"/>
    </source>
</evidence>
<dbReference type="PANTHER" id="PTHR43393:SF3">
    <property type="entry name" value="LYSINE DECARBOXYLASE-LIKE PROTEIN"/>
    <property type="match status" value="1"/>
</dbReference>
<dbReference type="PANTHER" id="PTHR43393">
    <property type="entry name" value="CYTOKININ RIBOSIDE 5'-MONOPHOSPHATE PHOSPHORIBOHYDROLASE"/>
    <property type="match status" value="1"/>
</dbReference>
<sequence length="213" mass="21856">MQESLSRSKDGRFFLGQNELCSNQWAWCAKEATQDSIPVTASEVLTELARTRPLQQLVVGIIGPRNASTAQIKAAEAIGSAFGALGLTVICGGRGGVMEAACKGAHGAGGLPIGILPGTDPQEANPYVAVPLTTGLNEVRNIIIVRAARVLVAVGNSPGTLTEVAYGLHFSKPVIGVAGAAQLEGVHQAADVAGAVEATLARLLIDLPKTKAD</sequence>
<dbReference type="AlphaFoldDB" id="A0AAW7XXL7"/>
<evidence type="ECO:0000313" key="2">
    <source>
        <dbReference type="Proteomes" id="UP001169823"/>
    </source>
</evidence>
<dbReference type="RefSeq" id="WP_303482242.1">
    <property type="nucleotide sequence ID" value="NZ_JAUOPJ010000031.1"/>
</dbReference>
<organism evidence="1 2">
    <name type="scientific">Celeribacter halophilus</name>
    <dbReference type="NCBI Taxonomy" id="576117"/>
    <lineage>
        <taxon>Bacteria</taxon>
        <taxon>Pseudomonadati</taxon>
        <taxon>Pseudomonadota</taxon>
        <taxon>Alphaproteobacteria</taxon>
        <taxon>Rhodobacterales</taxon>
        <taxon>Roseobacteraceae</taxon>
        <taxon>Celeribacter</taxon>
    </lineage>
</organism>
<proteinExistence type="predicted"/>
<dbReference type="SUPFAM" id="SSF102405">
    <property type="entry name" value="MCP/YpsA-like"/>
    <property type="match status" value="1"/>
</dbReference>
<dbReference type="InterPro" id="IPR005268">
    <property type="entry name" value="CHP00725"/>
</dbReference>
<reference evidence="1" key="1">
    <citation type="submission" date="2023-07" db="EMBL/GenBank/DDBJ databases">
        <title>Genome content predicts the carbon catabolic preferences of heterotrophic bacteria.</title>
        <authorList>
            <person name="Gralka M."/>
        </authorList>
    </citation>
    <scope>NUCLEOTIDE SEQUENCE</scope>
    <source>
        <strain evidence="1">I2M02</strain>
    </source>
</reference>
<dbReference type="Proteomes" id="UP001169823">
    <property type="component" value="Unassembled WGS sequence"/>
</dbReference>
<dbReference type="NCBIfam" id="TIGR00725">
    <property type="entry name" value="TIGR00725 family protein"/>
    <property type="match status" value="1"/>
</dbReference>
<dbReference type="EMBL" id="JAUOPJ010000031">
    <property type="protein sequence ID" value="MDO6459032.1"/>
    <property type="molecule type" value="Genomic_DNA"/>
</dbReference>
<dbReference type="InterPro" id="IPR052341">
    <property type="entry name" value="LOG_family_nucleotidases"/>
</dbReference>
<dbReference type="Gene3D" id="3.40.50.450">
    <property type="match status" value="1"/>
</dbReference>
<gene>
    <name evidence="1" type="ORF">Q4494_18305</name>
</gene>
<name>A0AAW7XXL7_9RHOB</name>
<protein>
    <submittedName>
        <fullName evidence="1">TIGR00725 family protein</fullName>
    </submittedName>
</protein>